<evidence type="ECO:0000256" key="3">
    <source>
        <dbReference type="ARBA" id="ARBA00023125"/>
    </source>
</evidence>
<protein>
    <submittedName>
        <fullName evidence="6">LysR family transcriptional regulator</fullName>
    </submittedName>
</protein>
<dbReference type="InterPro" id="IPR036390">
    <property type="entry name" value="WH_DNA-bd_sf"/>
</dbReference>
<dbReference type="InterPro" id="IPR058163">
    <property type="entry name" value="LysR-type_TF_proteobact-type"/>
</dbReference>
<dbReference type="PANTHER" id="PTHR30537">
    <property type="entry name" value="HTH-TYPE TRANSCRIPTIONAL REGULATOR"/>
    <property type="match status" value="1"/>
</dbReference>
<dbReference type="RefSeq" id="WP_257718597.1">
    <property type="nucleotide sequence ID" value="NZ_JANJOU010000026.1"/>
</dbReference>
<reference evidence="6 7" key="1">
    <citation type="submission" date="2022-06" db="EMBL/GenBank/DDBJ databases">
        <title>Roseomonas CN29.</title>
        <authorList>
            <person name="Cheng Y."/>
            <person name="He X."/>
        </authorList>
    </citation>
    <scope>NUCLEOTIDE SEQUENCE [LARGE SCALE GENOMIC DNA]</scope>
    <source>
        <strain evidence="6 7">CN29</strain>
    </source>
</reference>
<dbReference type="PROSITE" id="PS50931">
    <property type="entry name" value="HTH_LYSR"/>
    <property type="match status" value="1"/>
</dbReference>
<dbReference type="Proteomes" id="UP001524642">
    <property type="component" value="Unassembled WGS sequence"/>
</dbReference>
<dbReference type="Gene3D" id="1.10.10.10">
    <property type="entry name" value="Winged helix-like DNA-binding domain superfamily/Winged helix DNA-binding domain"/>
    <property type="match status" value="1"/>
</dbReference>
<keyword evidence="3" id="KW-0238">DNA-binding</keyword>
<evidence type="ECO:0000259" key="5">
    <source>
        <dbReference type="PROSITE" id="PS50931"/>
    </source>
</evidence>
<sequence length="294" mass="32158">MANQKRTEIDWQDVRIFLALARHGSLSAAARTLSVNHATISRRLRSLEEHLGERLVERRPDGYVLTRAGMYALEAAGDMDHAAQMLGRGLMDGAPSGLVRISAPPALANGFLVSPLARLASRYPSLDIDLAPNHSSISLERHEADIAIRFGRPPDGDVVARPLVTVGYGFYGTEDACQLVGSGADPVLIGFDEANAHLPEAIWVARHFSRVRVAFRTNDQFAQSVAARSGAGLALLPHYIGRSDPLLRICDLGSTPPDKEVFLLTRRRDRTNPSVRPVADEVAQIFERARDLFP</sequence>
<dbReference type="InterPro" id="IPR000847">
    <property type="entry name" value="LysR_HTH_N"/>
</dbReference>
<evidence type="ECO:0000256" key="1">
    <source>
        <dbReference type="ARBA" id="ARBA00009437"/>
    </source>
</evidence>
<proteinExistence type="inferred from homology"/>
<dbReference type="SUPFAM" id="SSF53850">
    <property type="entry name" value="Periplasmic binding protein-like II"/>
    <property type="match status" value="1"/>
</dbReference>
<dbReference type="InterPro" id="IPR036388">
    <property type="entry name" value="WH-like_DNA-bd_sf"/>
</dbReference>
<name>A0ABT1XA19_9PROT</name>
<evidence type="ECO:0000256" key="2">
    <source>
        <dbReference type="ARBA" id="ARBA00023015"/>
    </source>
</evidence>
<evidence type="ECO:0000313" key="7">
    <source>
        <dbReference type="Proteomes" id="UP001524642"/>
    </source>
</evidence>
<accession>A0ABT1XA19</accession>
<feature type="domain" description="HTH lysR-type" evidence="5">
    <location>
        <begin position="9"/>
        <end position="66"/>
    </location>
</feature>
<dbReference type="Pfam" id="PF00126">
    <property type="entry name" value="HTH_1"/>
    <property type="match status" value="1"/>
</dbReference>
<comment type="caution">
    <text evidence="6">The sequence shown here is derived from an EMBL/GenBank/DDBJ whole genome shotgun (WGS) entry which is preliminary data.</text>
</comment>
<dbReference type="InterPro" id="IPR005119">
    <property type="entry name" value="LysR_subst-bd"/>
</dbReference>
<dbReference type="PANTHER" id="PTHR30537:SF3">
    <property type="entry name" value="TRANSCRIPTIONAL REGULATORY PROTEIN"/>
    <property type="match status" value="1"/>
</dbReference>
<evidence type="ECO:0000256" key="4">
    <source>
        <dbReference type="ARBA" id="ARBA00023163"/>
    </source>
</evidence>
<dbReference type="Gene3D" id="3.40.190.290">
    <property type="match status" value="1"/>
</dbReference>
<keyword evidence="4" id="KW-0804">Transcription</keyword>
<dbReference type="SUPFAM" id="SSF46785">
    <property type="entry name" value="Winged helix' DNA-binding domain"/>
    <property type="match status" value="1"/>
</dbReference>
<comment type="similarity">
    <text evidence="1">Belongs to the LysR transcriptional regulatory family.</text>
</comment>
<organism evidence="6 7">
    <name type="scientific">Roseomonas populi</name>
    <dbReference type="NCBI Taxonomy" id="3121582"/>
    <lineage>
        <taxon>Bacteria</taxon>
        <taxon>Pseudomonadati</taxon>
        <taxon>Pseudomonadota</taxon>
        <taxon>Alphaproteobacteria</taxon>
        <taxon>Acetobacterales</taxon>
        <taxon>Roseomonadaceae</taxon>
        <taxon>Roseomonas</taxon>
    </lineage>
</organism>
<dbReference type="Pfam" id="PF03466">
    <property type="entry name" value="LysR_substrate"/>
    <property type="match status" value="1"/>
</dbReference>
<keyword evidence="2" id="KW-0805">Transcription regulation</keyword>
<evidence type="ECO:0000313" key="6">
    <source>
        <dbReference type="EMBL" id="MCR0984945.1"/>
    </source>
</evidence>
<dbReference type="EMBL" id="JANJOU010000026">
    <property type="protein sequence ID" value="MCR0984945.1"/>
    <property type="molecule type" value="Genomic_DNA"/>
</dbReference>
<keyword evidence="7" id="KW-1185">Reference proteome</keyword>
<gene>
    <name evidence="6" type="ORF">NRP21_23070</name>
</gene>